<name>A0A5B9FXI5_9FLAO</name>
<evidence type="ECO:0000313" key="2">
    <source>
        <dbReference type="Proteomes" id="UP000321222"/>
    </source>
</evidence>
<dbReference type="EMBL" id="CP042831">
    <property type="protein sequence ID" value="QEE51069.1"/>
    <property type="molecule type" value="Genomic_DNA"/>
</dbReference>
<organism evidence="1 2">
    <name type="scientific">Flavobacterium alkalisoli</name>
    <dbReference type="NCBI Taxonomy" id="2602769"/>
    <lineage>
        <taxon>Bacteria</taxon>
        <taxon>Pseudomonadati</taxon>
        <taxon>Bacteroidota</taxon>
        <taxon>Flavobacteriia</taxon>
        <taxon>Flavobacteriales</taxon>
        <taxon>Flavobacteriaceae</taxon>
        <taxon>Flavobacterium</taxon>
    </lineage>
</organism>
<protein>
    <submittedName>
        <fullName evidence="1">Uncharacterized protein</fullName>
    </submittedName>
</protein>
<dbReference type="AlphaFoldDB" id="A0A5B9FXI5"/>
<keyword evidence="2" id="KW-1185">Reference proteome</keyword>
<proteinExistence type="predicted"/>
<dbReference type="Proteomes" id="UP000321222">
    <property type="component" value="Chromosome"/>
</dbReference>
<dbReference type="RefSeq" id="WP_147584508.1">
    <property type="nucleotide sequence ID" value="NZ_CP042831.1"/>
</dbReference>
<gene>
    <name evidence="1" type="ORF">FUA48_16235</name>
</gene>
<dbReference type="OrthoDB" id="9929563at2"/>
<evidence type="ECO:0000313" key="1">
    <source>
        <dbReference type="EMBL" id="QEE51069.1"/>
    </source>
</evidence>
<accession>A0A5B9FXI5</accession>
<dbReference type="KEGG" id="fak:FUA48_16235"/>
<sequence>MSTRKKFTDSYYHGAATIVAERTNVTPRYVRDVLSGLYDGDGFTAKRQKTVKKIKEAAKPFKKKQNEANYN</sequence>
<reference evidence="1 2" key="1">
    <citation type="submission" date="2019-08" db="EMBL/GenBank/DDBJ databases">
        <title>Flavobacterium alkalisoli sp. nov., isolated from rhizosphere soil of Suaeda salsa.</title>
        <authorList>
            <person name="Sun J.-Q."/>
            <person name="Xu L."/>
        </authorList>
    </citation>
    <scope>NUCLEOTIDE SEQUENCE [LARGE SCALE GENOMIC DNA]</scope>
    <source>
        <strain evidence="1 2">XS-5</strain>
    </source>
</reference>